<organism evidence="1 2">
    <name type="scientific">Puccinia striiformis</name>
    <dbReference type="NCBI Taxonomy" id="27350"/>
    <lineage>
        <taxon>Eukaryota</taxon>
        <taxon>Fungi</taxon>
        <taxon>Dikarya</taxon>
        <taxon>Basidiomycota</taxon>
        <taxon>Pucciniomycotina</taxon>
        <taxon>Pucciniomycetes</taxon>
        <taxon>Pucciniales</taxon>
        <taxon>Pucciniaceae</taxon>
        <taxon>Puccinia</taxon>
    </lineage>
</organism>
<dbReference type="VEuPathDB" id="FungiDB:PSHT_03538"/>
<reference evidence="2" key="2">
    <citation type="journal article" date="2018" name="BMC Genomics">
        <title>Genomic insights into host adaptation between the wheat stripe rust pathogen (Puccinia striiformis f. sp. tritici) and the barley stripe rust pathogen (Puccinia striiformis f. sp. hordei).</title>
        <authorList>
            <person name="Xia C."/>
            <person name="Wang M."/>
            <person name="Yin C."/>
            <person name="Cornejo O.E."/>
            <person name="Hulbert S.H."/>
            <person name="Chen X."/>
        </authorList>
    </citation>
    <scope>NUCLEOTIDE SEQUENCE [LARGE SCALE GENOMIC DNA]</scope>
    <source>
        <strain evidence="2">93TX-2</strain>
    </source>
</reference>
<reference evidence="1 2" key="1">
    <citation type="submission" date="2017-12" db="EMBL/GenBank/DDBJ databases">
        <title>Gene loss provides genomic basis for host adaptation in cereal stripe rust fungi.</title>
        <authorList>
            <person name="Xia C."/>
        </authorList>
    </citation>
    <scope>NUCLEOTIDE SEQUENCE [LARGE SCALE GENOMIC DNA]</scope>
    <source>
        <strain evidence="1 2">93TX-2</strain>
    </source>
</reference>
<accession>A0A2S4WF97</accession>
<dbReference type="AlphaFoldDB" id="A0A2S4WF97"/>
<reference evidence="2" key="3">
    <citation type="journal article" date="2018" name="Mol. Plant Microbe Interact.">
        <title>Genome sequence resources for the wheat stripe rust pathogen (Puccinia striiformis f. sp. tritici) and the barley stripe rust pathogen (Puccinia striiformis f. sp. hordei).</title>
        <authorList>
            <person name="Xia C."/>
            <person name="Wang M."/>
            <person name="Yin C."/>
            <person name="Cornejo O.E."/>
            <person name="Hulbert S.H."/>
            <person name="Chen X."/>
        </authorList>
    </citation>
    <scope>NUCLEOTIDE SEQUENCE [LARGE SCALE GENOMIC DNA]</scope>
    <source>
        <strain evidence="2">93TX-2</strain>
    </source>
</reference>
<protein>
    <submittedName>
        <fullName evidence="1">Uncharacterized protein</fullName>
    </submittedName>
</protein>
<dbReference type="EMBL" id="PKSM01000033">
    <property type="protein sequence ID" value="POW20423.1"/>
    <property type="molecule type" value="Genomic_DNA"/>
</dbReference>
<gene>
    <name evidence="1" type="ORF">PSHT_03538</name>
</gene>
<dbReference type="Proteomes" id="UP000238274">
    <property type="component" value="Unassembled WGS sequence"/>
</dbReference>
<evidence type="ECO:0000313" key="1">
    <source>
        <dbReference type="EMBL" id="POW20423.1"/>
    </source>
</evidence>
<proteinExistence type="predicted"/>
<evidence type="ECO:0000313" key="2">
    <source>
        <dbReference type="Proteomes" id="UP000238274"/>
    </source>
</evidence>
<sequence length="64" mass="7377">MFCYWFAIPGAIDSLWHATHMLKMWSKLQVPCLSLHLIPLVLDPDSVISPYNSASNNHHVMQRN</sequence>
<keyword evidence="2" id="KW-1185">Reference proteome</keyword>
<name>A0A2S4WF97_9BASI</name>
<comment type="caution">
    <text evidence="1">The sequence shown here is derived from an EMBL/GenBank/DDBJ whole genome shotgun (WGS) entry which is preliminary data.</text>
</comment>